<feature type="domain" description="BEACH" evidence="5">
    <location>
        <begin position="1939"/>
        <end position="2231"/>
    </location>
</feature>
<evidence type="ECO:0000256" key="3">
    <source>
        <dbReference type="PROSITE-ProRule" id="PRU00221"/>
    </source>
</evidence>
<evidence type="ECO:0000259" key="5">
    <source>
        <dbReference type="PROSITE" id="PS50197"/>
    </source>
</evidence>
<dbReference type="Pfam" id="PF16057">
    <property type="entry name" value="DUF4800"/>
    <property type="match status" value="1"/>
</dbReference>
<keyword evidence="1 3" id="KW-0853">WD repeat</keyword>
<dbReference type="InterPro" id="IPR031570">
    <property type="entry name" value="NBEA/BDCP_DUF4704"/>
</dbReference>
<evidence type="ECO:0000256" key="4">
    <source>
        <dbReference type="SAM" id="MobiDB-lite"/>
    </source>
</evidence>
<dbReference type="PROSITE" id="PS50082">
    <property type="entry name" value="WD_REPEATS_2"/>
    <property type="match status" value="1"/>
</dbReference>
<dbReference type="CDD" id="cd01201">
    <property type="entry name" value="PH_BEACH"/>
    <property type="match status" value="1"/>
</dbReference>
<evidence type="ECO:0000256" key="1">
    <source>
        <dbReference type="ARBA" id="ARBA00022574"/>
    </source>
</evidence>
<dbReference type="GO" id="GO:0005829">
    <property type="term" value="C:cytosol"/>
    <property type="evidence" value="ECO:0007669"/>
    <property type="project" value="TreeGrafter"/>
</dbReference>
<dbReference type="SUPFAM" id="SSF48371">
    <property type="entry name" value="ARM repeat"/>
    <property type="match status" value="2"/>
</dbReference>
<dbReference type="InterPro" id="IPR046851">
    <property type="entry name" value="NBCH_WD40"/>
</dbReference>
<reference evidence="7" key="1">
    <citation type="submission" date="2019-08" db="EMBL/GenBank/DDBJ databases">
        <title>The improved chromosome-level genome for the pearl oyster Pinctada fucata martensii using PacBio sequencing and Hi-C.</title>
        <authorList>
            <person name="Zheng Z."/>
        </authorList>
    </citation>
    <scope>NUCLEOTIDE SEQUENCE</scope>
    <source>
        <strain evidence="7">ZZ-2019</strain>
        <tissue evidence="7">Adductor muscle</tissue>
    </source>
</reference>
<dbReference type="PANTHER" id="PTHR13743:SF112">
    <property type="entry name" value="BEACH DOMAIN-CONTAINING PROTEIN"/>
    <property type="match status" value="1"/>
</dbReference>
<evidence type="ECO:0000313" key="7">
    <source>
        <dbReference type="EMBL" id="KAK3083537.1"/>
    </source>
</evidence>
<dbReference type="PANTHER" id="PTHR13743">
    <property type="entry name" value="BEIGE/BEACH-RELATED"/>
    <property type="match status" value="1"/>
</dbReference>
<dbReference type="PROSITE" id="PS50294">
    <property type="entry name" value="WD_REPEATS_REGION"/>
    <property type="match status" value="1"/>
</dbReference>
<dbReference type="InterPro" id="IPR011993">
    <property type="entry name" value="PH-like_dom_sf"/>
</dbReference>
<dbReference type="Gene3D" id="1.10.1540.10">
    <property type="entry name" value="BEACH domain"/>
    <property type="match status" value="1"/>
</dbReference>
<dbReference type="Pfam" id="PF02138">
    <property type="entry name" value="Beach"/>
    <property type="match status" value="1"/>
</dbReference>
<accession>A0AA89BJQ4</accession>
<dbReference type="SUPFAM" id="SSF81837">
    <property type="entry name" value="BEACH domain"/>
    <property type="match status" value="1"/>
</dbReference>
<dbReference type="GO" id="GO:0016020">
    <property type="term" value="C:membrane"/>
    <property type="evidence" value="ECO:0007669"/>
    <property type="project" value="TreeGrafter"/>
</dbReference>
<dbReference type="InterPro" id="IPR001680">
    <property type="entry name" value="WD40_rpt"/>
</dbReference>
<feature type="compositionally biased region" description="Polar residues" evidence="4">
    <location>
        <begin position="1253"/>
        <end position="1273"/>
    </location>
</feature>
<dbReference type="PROSITE" id="PS50197">
    <property type="entry name" value="BEACH"/>
    <property type="match status" value="1"/>
</dbReference>
<evidence type="ECO:0000313" key="8">
    <source>
        <dbReference type="Proteomes" id="UP001186944"/>
    </source>
</evidence>
<dbReference type="SUPFAM" id="SSF50729">
    <property type="entry name" value="PH domain-like"/>
    <property type="match status" value="1"/>
</dbReference>
<dbReference type="InterPro" id="IPR000409">
    <property type="entry name" value="BEACH_dom"/>
</dbReference>
<feature type="region of interest" description="Disordered" evidence="4">
    <location>
        <begin position="1286"/>
        <end position="1325"/>
    </location>
</feature>
<dbReference type="InterPro" id="IPR036322">
    <property type="entry name" value="WD40_repeat_dom_sf"/>
</dbReference>
<feature type="repeat" description="WD" evidence="3">
    <location>
        <begin position="2382"/>
        <end position="2423"/>
    </location>
</feature>
<feature type="non-terminal residue" evidence="7">
    <location>
        <position position="1"/>
    </location>
</feature>
<dbReference type="InterPro" id="IPR050865">
    <property type="entry name" value="BEACH_Domain"/>
</dbReference>
<proteinExistence type="predicted"/>
<dbReference type="Pfam" id="PF20425">
    <property type="entry name" value="Neurobeachin"/>
    <property type="match status" value="1"/>
</dbReference>
<dbReference type="InterPro" id="IPR016024">
    <property type="entry name" value="ARM-type_fold"/>
</dbReference>
<keyword evidence="2" id="KW-0677">Repeat</keyword>
<comment type="caution">
    <text evidence="7">The sequence shown here is derived from an EMBL/GenBank/DDBJ whole genome shotgun (WGS) entry which is preliminary data.</text>
</comment>
<dbReference type="CDD" id="cd06071">
    <property type="entry name" value="Beach"/>
    <property type="match status" value="1"/>
</dbReference>
<feature type="domain" description="BEACH-type PH" evidence="6">
    <location>
        <begin position="1830"/>
        <end position="1926"/>
    </location>
</feature>
<dbReference type="SMART" id="SM00320">
    <property type="entry name" value="WD40"/>
    <property type="match status" value="3"/>
</dbReference>
<keyword evidence="8" id="KW-1185">Reference proteome</keyword>
<dbReference type="Proteomes" id="UP001186944">
    <property type="component" value="Unassembled WGS sequence"/>
</dbReference>
<dbReference type="Gene3D" id="2.30.29.30">
    <property type="entry name" value="Pleckstrin-homology domain (PH domain)/Phosphotyrosine-binding domain (PTB)"/>
    <property type="match status" value="1"/>
</dbReference>
<dbReference type="SUPFAM" id="SSF50978">
    <property type="entry name" value="WD40 repeat-like"/>
    <property type="match status" value="1"/>
</dbReference>
<feature type="region of interest" description="Disordered" evidence="4">
    <location>
        <begin position="1207"/>
        <end position="1273"/>
    </location>
</feature>
<dbReference type="EMBL" id="VSWD01000014">
    <property type="protein sequence ID" value="KAK3083537.1"/>
    <property type="molecule type" value="Genomic_DNA"/>
</dbReference>
<dbReference type="InterPro" id="IPR023362">
    <property type="entry name" value="PH-BEACH_dom"/>
</dbReference>
<dbReference type="Pfam" id="PF20426">
    <property type="entry name" value="NBCH_WD40"/>
    <property type="match status" value="1"/>
</dbReference>
<dbReference type="Pfam" id="PF14844">
    <property type="entry name" value="PH_BEACH"/>
    <property type="match status" value="1"/>
</dbReference>
<evidence type="ECO:0000259" key="6">
    <source>
        <dbReference type="PROSITE" id="PS51783"/>
    </source>
</evidence>
<dbReference type="SMART" id="SM01026">
    <property type="entry name" value="Beach"/>
    <property type="match status" value="1"/>
</dbReference>
<dbReference type="PROSITE" id="PS51783">
    <property type="entry name" value="PH_BEACH"/>
    <property type="match status" value="1"/>
</dbReference>
<organism evidence="7 8">
    <name type="scientific">Pinctada imbricata</name>
    <name type="common">Atlantic pearl-oyster</name>
    <name type="synonym">Pinctada martensii</name>
    <dbReference type="NCBI Taxonomy" id="66713"/>
    <lineage>
        <taxon>Eukaryota</taxon>
        <taxon>Metazoa</taxon>
        <taxon>Spiralia</taxon>
        <taxon>Lophotrochozoa</taxon>
        <taxon>Mollusca</taxon>
        <taxon>Bivalvia</taxon>
        <taxon>Autobranchia</taxon>
        <taxon>Pteriomorphia</taxon>
        <taxon>Pterioida</taxon>
        <taxon>Pterioidea</taxon>
        <taxon>Pteriidae</taxon>
        <taxon>Pinctada</taxon>
    </lineage>
</organism>
<dbReference type="InterPro" id="IPR015943">
    <property type="entry name" value="WD40/YVTN_repeat-like_dom_sf"/>
</dbReference>
<dbReference type="GO" id="GO:0019901">
    <property type="term" value="F:protein kinase binding"/>
    <property type="evidence" value="ECO:0007669"/>
    <property type="project" value="TreeGrafter"/>
</dbReference>
<dbReference type="FunFam" id="1.10.1540.10:FF:000001">
    <property type="entry name" value="neurobeachin isoform X1"/>
    <property type="match status" value="1"/>
</dbReference>
<dbReference type="InterPro" id="IPR013320">
    <property type="entry name" value="ConA-like_dom_sf"/>
</dbReference>
<dbReference type="SUPFAM" id="SSF49899">
    <property type="entry name" value="Concanavalin A-like lectins/glucanases"/>
    <property type="match status" value="1"/>
</dbReference>
<dbReference type="Gene3D" id="2.130.10.10">
    <property type="entry name" value="YVTN repeat-like/Quinoprotein amine dehydrogenase"/>
    <property type="match status" value="1"/>
</dbReference>
<protein>
    <submittedName>
        <fullName evidence="7">Uncharacterized protein</fullName>
    </submittedName>
</protein>
<dbReference type="Pfam" id="PF15787">
    <property type="entry name" value="DUF4704"/>
    <property type="match status" value="1"/>
</dbReference>
<name>A0AA89BJQ4_PINIB</name>
<evidence type="ECO:0000256" key="2">
    <source>
        <dbReference type="ARBA" id="ARBA00022737"/>
    </source>
</evidence>
<dbReference type="GO" id="GO:0008104">
    <property type="term" value="P:intracellular protein localization"/>
    <property type="evidence" value="ECO:0007669"/>
    <property type="project" value="TreeGrafter"/>
</dbReference>
<sequence>EGPHITRLPDNILRVLSNLFCQCLTNIAGNDTEAAVQLSGNILKCLIIISRNFDNVPLVASCEFVKHVVTMATNILQQITEDNSEKNHSDLYSLFCMAVHFLECLYDPYFVWRKRLKGWTVDKSRMTYKPAALHVEVVPFFYDCCANSGVPTDLRLRLLHMFGAIMCGMQHNGLRVITPATLDVLLKMISDNEVSGPANETRQELWDLRELVLKCIICMVHVIHASSPDQRQVEVSHVLEGYMQVLMNFDLTSDDEHENQVQLTMIGAINEMLSCQDRNSLQVILVTGGTFDTFISLLQKTSLTGHEAQRLAMSVLKVMSTVLSGSVNAKERFSLRVGYIKFVEALKSLGQPSSALLQAVLDLVVEGDFDISQPQLIQNTQAAIMLLCWLPDIQSHDLQIWLAENLCKLCIKGHNKLSCCNDGMISAILTVLAREKQVDQKAIGHLIDLLEELGTQSITATELKKLIGLLKTEEGEEQSIYCSRLMRCMSTMARREGKDSALQFFHLKDQGDCISLPGFRKWPGGSFSFHAWLRLDCDTCAEENITFPNQTYRRQLYSFVSSTGCGFEAFFTPDFDLVLSVFSKKEHSSAIITETELGNAQWHSIDVVHSSSRRPFANSHLNVYIDGKLRLSSQLKFPNMTEPLTSCKIGSPSSKATISALMDQNASAAPDVKSRSPFKLLFQRQSGALDPDITTVPMGTQDDVWGLPITMHGQLGSVCIFHDVVQPGQVKAMFNAGPNHTHLFSSDEFSELADLTGKMVLFYHAKDVINCIGGIQVLFPLLEHVNKAPMPRQLSEDSTHAISNMHKGIEQDDWIVVPSSSYADSKLEQNPVAGFLTLLRHMLHSQLTNQETFTRTSGAAVISALLQKVNPKMIDVNVLMAVQLLVETIATVNQTLLQHLYQYILFDFRIWSQSDFPVRIGHIQYLSTIIKDDRRFFRKKFGVQYILDVIRTYYSDTSEGNENISSEDIKTIRVSLLSLVKYYIVKEVRNDELSAIVRFIVAAGNEHMICEALDILINLLESKTRNDQLYLQMFEPEMAEMFYGLLVYPGKSIVFYEKIVKVLYLLLRTDRVYEKSKVRLRLTECGHLGLIGLMMNCDVSGPMVKRYLDMVAAVDATHSYNAVLAVLQLIHYSGSDIKLEASRQLLSILVSRPGAAKQFAKQLGWQESITKLFIHQVREGHLANEAVAMEPQEEEYVTVSESDIWRVDLPGEDTPNKVEQNENEENSGEKESDPLLCSSGNTSERGVKPPENLNLSVPNCDSPSSVQKSPSTPFYLSRTFDYLEDDRSRTMSRSSSASVEDLTNNTNNMSPLTQNKRTSFSHSTSQSSFSLSDSAIDLNQSNSSMTDSGRGSIVISPADNIQKALDNLGIQKIYVKDNPERTEELCQNLLIVLLTIMWRGVEGSDEADWKERGQVFSWIDRICEGHVLIRSPVEIKRRLLEMMIHSSASDIRETAQALAAPMENAMELVRLVHCFMISFDGTDTELYSERLIEDLMGLLDNLAVWDVESDGGWKEMARLGLSLLIHYASQSDIELCAIATAKLHVLVQTKLISSSAEASFLIGNLDNIIKQAVIKNTDNYSFLIPVLKALIEKGQDLLSLDLLLPSLPTTSRSPTFFDDFKQYCMSEEWKNFIENYVTPQKIHFEESAFGDLEIKNQQFWAECKELMMVNMHRRNRERGDSKLKFENMILNPFQGKVQYEERRFQNVTIQMRNQHLSVLRQWRATKAFFTGERGAWVSGKKQLMHMKLSNQENFQRMKVKLVPNYNYDPHTEASILRDNLGMCEATMAAEIEKLKVAKEAVISKDNIGDDALGDEEWNVISQEDRIDEAKGKEKLVLSEECDLVTMMNVVKGRLEVTTSYVYFFDCSQNREEGGEDFKWSLSQLREIHLRRYNLRRSAIEVFLVDQTNYFLNFSPKVRNKVYSKILSLRPSNLIYFGSRSPMELLKSSGLTKKWVQRDISNFEYLMQLNTIAGRTYNDLSQYPVFPWILCDYTSDNLDLDNPAVYRDLSKPVGAVNPKNEKDIREKYNNFEDPSGVVEKFHYGTHYSNSAGVMHYMLRMEPFTSLHIQLQSGRFDVADRQFHSIPATWQSLMENPNDVKELIPEFFYLPEFLVNMNNFDLGKLQFTGERINHVELPRWAKSPEDFIYKHRQALESDYVSANLHHWIDLIFGYKQKGPAAVEALNVFYYCTYEGAVDLDAVKDDNERKALEGMINNFGQTPCQLLKDAHPRRHTMEEVIFRSIKFDKPLSVFQFVDHIKVFYVEVSPEGDPLVYVSVPLNQSRSILPQGNDSLVTVSTDGVIGVHGWLPYDKSISNYFTFEKDPYFANLKSRRRIACAFAPGLKIDAKLFVVTHDAKLLISVGHWDCSVQVYHLGKAKKINQLQGHIDVVTCLALDSSGSHLITGSSDTTCIIWQVYQQQSGTSVNVNNRPLHTLCGHDAEVTAVQISVELDAAISASKDGTVVIHTVRRGHYLRSIRPPCTMGYTMNIPYIEMNNIGHIVIYCHERFPIDPKERFSLHLYTINGEHLFTESLPCGLGHMKVTDKYLVTGDIHGHLNVLEIFGLRTLTSLPLHATVCSLAVTNGNSHILAGLYDGKLIIISVKNKSEIR</sequence>
<feature type="compositionally biased region" description="Polar residues" evidence="4">
    <location>
        <begin position="1301"/>
        <end position="1318"/>
    </location>
</feature>
<dbReference type="InterPro" id="IPR046852">
    <property type="entry name" value="Neurobeachin_a-sol"/>
</dbReference>
<dbReference type="InterPro" id="IPR036372">
    <property type="entry name" value="BEACH_dom_sf"/>
</dbReference>
<gene>
    <name evidence="7" type="ORF">FSP39_025014</name>
</gene>